<dbReference type="SUPFAM" id="SSF55874">
    <property type="entry name" value="ATPase domain of HSP90 chaperone/DNA topoisomerase II/histidine kinase"/>
    <property type="match status" value="1"/>
</dbReference>
<dbReference type="PRINTS" id="PR00344">
    <property type="entry name" value="BCTRLSENSOR"/>
</dbReference>
<keyword evidence="4" id="KW-0808">Transferase</keyword>
<dbReference type="EC" id="2.7.13.3" evidence="2"/>
<evidence type="ECO:0000256" key="5">
    <source>
        <dbReference type="ARBA" id="ARBA00022777"/>
    </source>
</evidence>
<evidence type="ECO:0000313" key="10">
    <source>
        <dbReference type="EMBL" id="OGN16513.1"/>
    </source>
</evidence>
<dbReference type="SMART" id="SM00388">
    <property type="entry name" value="HisKA"/>
    <property type="match status" value="1"/>
</dbReference>
<dbReference type="STRING" id="1802685.A3C88_02930"/>
<keyword evidence="5" id="KW-0418">Kinase</keyword>
<dbReference type="Gene3D" id="1.10.287.130">
    <property type="match status" value="1"/>
</dbReference>
<feature type="transmembrane region" description="Helical" evidence="8">
    <location>
        <begin position="28"/>
        <end position="52"/>
    </location>
</feature>
<accession>A0A1F8FTL3</accession>
<evidence type="ECO:0000256" key="4">
    <source>
        <dbReference type="ARBA" id="ARBA00022679"/>
    </source>
</evidence>
<dbReference type="CDD" id="cd00082">
    <property type="entry name" value="HisKA"/>
    <property type="match status" value="1"/>
</dbReference>
<keyword evidence="8" id="KW-0812">Transmembrane</keyword>
<dbReference type="GO" id="GO:0000155">
    <property type="term" value="F:phosphorelay sensor kinase activity"/>
    <property type="evidence" value="ECO:0007669"/>
    <property type="project" value="InterPro"/>
</dbReference>
<organism evidence="10 11">
    <name type="scientific">Candidatus Yanofskybacteria bacterium RIFCSPHIGHO2_02_FULL_50_12</name>
    <dbReference type="NCBI Taxonomy" id="1802685"/>
    <lineage>
        <taxon>Bacteria</taxon>
        <taxon>Candidatus Yanofskyibacteriota</taxon>
    </lineage>
</organism>
<dbReference type="InterPro" id="IPR004358">
    <property type="entry name" value="Sig_transdc_His_kin-like_C"/>
</dbReference>
<evidence type="ECO:0000256" key="2">
    <source>
        <dbReference type="ARBA" id="ARBA00012438"/>
    </source>
</evidence>
<gene>
    <name evidence="10" type="ORF">A3C88_02930</name>
</gene>
<dbReference type="InterPro" id="IPR050351">
    <property type="entry name" value="BphY/WalK/GraS-like"/>
</dbReference>
<keyword evidence="3" id="KW-0597">Phosphoprotein</keyword>
<evidence type="ECO:0000259" key="9">
    <source>
        <dbReference type="PROSITE" id="PS50109"/>
    </source>
</evidence>
<dbReference type="Pfam" id="PF00512">
    <property type="entry name" value="HisKA"/>
    <property type="match status" value="1"/>
</dbReference>
<comment type="catalytic activity">
    <reaction evidence="1">
        <text>ATP + protein L-histidine = ADP + protein N-phospho-L-histidine.</text>
        <dbReference type="EC" id="2.7.13.3"/>
    </reaction>
</comment>
<evidence type="ECO:0000256" key="1">
    <source>
        <dbReference type="ARBA" id="ARBA00000085"/>
    </source>
</evidence>
<protein>
    <recommendedName>
        <fullName evidence="2">histidine kinase</fullName>
        <ecNumber evidence="2">2.7.13.3</ecNumber>
    </recommendedName>
</protein>
<dbReference type="InterPro" id="IPR003661">
    <property type="entry name" value="HisK_dim/P_dom"/>
</dbReference>
<dbReference type="FunFam" id="1.10.287.130:FF:000001">
    <property type="entry name" value="Two-component sensor histidine kinase"/>
    <property type="match status" value="1"/>
</dbReference>
<dbReference type="EMBL" id="MGJZ01000031">
    <property type="protein sequence ID" value="OGN16513.1"/>
    <property type="molecule type" value="Genomic_DNA"/>
</dbReference>
<dbReference type="GO" id="GO:0016036">
    <property type="term" value="P:cellular response to phosphate starvation"/>
    <property type="evidence" value="ECO:0007669"/>
    <property type="project" value="TreeGrafter"/>
</dbReference>
<sequence>MAVFLITPLVFSAAPRDGILATYQEAGTLYTIVALLLIAITFFIGGTTMTPIRRILRAQKRFIADASHELRTPLAIMKTNSEVALIDEAHLDPAEAAEALRSNLEEIDRMSKIIENLLSLSFYDNRVAEIPFMPINLSELIAHITEKAKSLAVRKSITLRLLNTDPGMIFGNPVAIEQMAINLIKNAVTYTERGGTVSVSVTLKENNAQLEFKVKDTGIGIQEKDLPHVFSAFYKAGHSRTQHEMESSGLGLTIVKKIVERHHGMIYINSKIGKGTTVSVTFPRITPGSS</sequence>
<dbReference type="AlphaFoldDB" id="A0A1F8FTL3"/>
<dbReference type="FunFam" id="3.30.565.10:FF:000006">
    <property type="entry name" value="Sensor histidine kinase WalK"/>
    <property type="match status" value="1"/>
</dbReference>
<dbReference type="Gene3D" id="3.30.565.10">
    <property type="entry name" value="Histidine kinase-like ATPase, C-terminal domain"/>
    <property type="match status" value="1"/>
</dbReference>
<dbReference type="Proteomes" id="UP000178117">
    <property type="component" value="Unassembled WGS sequence"/>
</dbReference>
<dbReference type="Pfam" id="PF02518">
    <property type="entry name" value="HATPase_c"/>
    <property type="match status" value="1"/>
</dbReference>
<dbReference type="SUPFAM" id="SSF47384">
    <property type="entry name" value="Homodimeric domain of signal transducing histidine kinase"/>
    <property type="match status" value="1"/>
</dbReference>
<keyword evidence="7 8" id="KW-0472">Membrane</keyword>
<keyword evidence="8" id="KW-1133">Transmembrane helix</keyword>
<dbReference type="PANTHER" id="PTHR45453">
    <property type="entry name" value="PHOSPHATE REGULON SENSOR PROTEIN PHOR"/>
    <property type="match status" value="1"/>
</dbReference>
<evidence type="ECO:0000313" key="11">
    <source>
        <dbReference type="Proteomes" id="UP000178117"/>
    </source>
</evidence>
<evidence type="ECO:0000256" key="8">
    <source>
        <dbReference type="SAM" id="Phobius"/>
    </source>
</evidence>
<evidence type="ECO:0000256" key="7">
    <source>
        <dbReference type="ARBA" id="ARBA00023136"/>
    </source>
</evidence>
<keyword evidence="6" id="KW-0902">Two-component regulatory system</keyword>
<reference evidence="10 11" key="1">
    <citation type="journal article" date="2016" name="Nat. Commun.">
        <title>Thousands of microbial genomes shed light on interconnected biogeochemical processes in an aquifer system.</title>
        <authorList>
            <person name="Anantharaman K."/>
            <person name="Brown C.T."/>
            <person name="Hug L.A."/>
            <person name="Sharon I."/>
            <person name="Castelle C.J."/>
            <person name="Probst A.J."/>
            <person name="Thomas B.C."/>
            <person name="Singh A."/>
            <person name="Wilkins M.J."/>
            <person name="Karaoz U."/>
            <person name="Brodie E.L."/>
            <person name="Williams K.H."/>
            <person name="Hubbard S.S."/>
            <person name="Banfield J.F."/>
        </authorList>
    </citation>
    <scope>NUCLEOTIDE SEQUENCE [LARGE SCALE GENOMIC DNA]</scope>
</reference>
<feature type="domain" description="Histidine kinase" evidence="9">
    <location>
        <begin position="65"/>
        <end position="286"/>
    </location>
</feature>
<dbReference type="InterPro" id="IPR036097">
    <property type="entry name" value="HisK_dim/P_sf"/>
</dbReference>
<proteinExistence type="predicted"/>
<dbReference type="InterPro" id="IPR005467">
    <property type="entry name" value="His_kinase_dom"/>
</dbReference>
<dbReference type="SMART" id="SM00387">
    <property type="entry name" value="HATPase_c"/>
    <property type="match status" value="1"/>
</dbReference>
<dbReference type="PROSITE" id="PS50109">
    <property type="entry name" value="HIS_KIN"/>
    <property type="match status" value="1"/>
</dbReference>
<dbReference type="GO" id="GO:0005886">
    <property type="term" value="C:plasma membrane"/>
    <property type="evidence" value="ECO:0007669"/>
    <property type="project" value="TreeGrafter"/>
</dbReference>
<dbReference type="GO" id="GO:0004721">
    <property type="term" value="F:phosphoprotein phosphatase activity"/>
    <property type="evidence" value="ECO:0007669"/>
    <property type="project" value="TreeGrafter"/>
</dbReference>
<dbReference type="PANTHER" id="PTHR45453:SF1">
    <property type="entry name" value="PHOSPHATE REGULON SENSOR PROTEIN PHOR"/>
    <property type="match status" value="1"/>
</dbReference>
<name>A0A1F8FTL3_9BACT</name>
<evidence type="ECO:0000256" key="3">
    <source>
        <dbReference type="ARBA" id="ARBA00022553"/>
    </source>
</evidence>
<dbReference type="InterPro" id="IPR036890">
    <property type="entry name" value="HATPase_C_sf"/>
</dbReference>
<comment type="caution">
    <text evidence="10">The sequence shown here is derived from an EMBL/GenBank/DDBJ whole genome shotgun (WGS) entry which is preliminary data.</text>
</comment>
<dbReference type="InterPro" id="IPR003594">
    <property type="entry name" value="HATPase_dom"/>
</dbReference>
<evidence type="ECO:0000256" key="6">
    <source>
        <dbReference type="ARBA" id="ARBA00023012"/>
    </source>
</evidence>